<dbReference type="AlphaFoldDB" id="A0A2P5ABN1"/>
<feature type="compositionally biased region" description="Basic and acidic residues" evidence="1">
    <location>
        <begin position="66"/>
        <end position="80"/>
    </location>
</feature>
<gene>
    <name evidence="2" type="ORF">PanWU01x14_348550</name>
</gene>
<dbReference type="EMBL" id="JXTB01000691">
    <property type="protein sequence ID" value="PON33947.1"/>
    <property type="molecule type" value="Genomic_DNA"/>
</dbReference>
<accession>A0A2P5ABN1</accession>
<reference evidence="3" key="1">
    <citation type="submission" date="2016-06" db="EMBL/GenBank/DDBJ databases">
        <title>Parallel loss of symbiosis genes in relatives of nitrogen-fixing non-legume Parasponia.</title>
        <authorList>
            <person name="Van Velzen R."/>
            <person name="Holmer R."/>
            <person name="Bu F."/>
            <person name="Rutten L."/>
            <person name="Van Zeijl A."/>
            <person name="Liu W."/>
            <person name="Santuari L."/>
            <person name="Cao Q."/>
            <person name="Sharma T."/>
            <person name="Shen D."/>
            <person name="Roswanjaya Y."/>
            <person name="Wardhani T."/>
            <person name="Kalhor M.S."/>
            <person name="Jansen J."/>
            <person name="Van den Hoogen J."/>
            <person name="Gungor B."/>
            <person name="Hartog M."/>
            <person name="Hontelez J."/>
            <person name="Verver J."/>
            <person name="Yang W.-C."/>
            <person name="Schijlen E."/>
            <person name="Repin R."/>
            <person name="Schilthuizen M."/>
            <person name="Schranz E."/>
            <person name="Heidstra R."/>
            <person name="Miyata K."/>
            <person name="Fedorova E."/>
            <person name="Kohlen W."/>
            <person name="Bisseling T."/>
            <person name="Smit S."/>
            <person name="Geurts R."/>
        </authorList>
    </citation>
    <scope>NUCLEOTIDE SEQUENCE [LARGE SCALE GENOMIC DNA]</scope>
    <source>
        <strain evidence="3">cv. WU1-14</strain>
    </source>
</reference>
<proteinExistence type="predicted"/>
<keyword evidence="3" id="KW-1185">Reference proteome</keyword>
<name>A0A2P5ABN1_PARAD</name>
<sequence>MTGFASIQASQTHLLTTTRSSSALNTSSLFVFLVISVRVKFVGHRCFFFCQNSFISQGLLEQKRKEKDKDSLRMKKKEMGQEEPMEEEKRMMMGKLILMGCLTTAYGGVLAL</sequence>
<comment type="caution">
    <text evidence="2">The sequence shown here is derived from an EMBL/GenBank/DDBJ whole genome shotgun (WGS) entry which is preliminary data.</text>
</comment>
<evidence type="ECO:0000313" key="2">
    <source>
        <dbReference type="EMBL" id="PON33947.1"/>
    </source>
</evidence>
<dbReference type="Proteomes" id="UP000237105">
    <property type="component" value="Unassembled WGS sequence"/>
</dbReference>
<evidence type="ECO:0000256" key="1">
    <source>
        <dbReference type="SAM" id="MobiDB-lite"/>
    </source>
</evidence>
<evidence type="ECO:0000313" key="3">
    <source>
        <dbReference type="Proteomes" id="UP000237105"/>
    </source>
</evidence>
<protein>
    <submittedName>
        <fullName evidence="2">Uncharacterized protein</fullName>
    </submittedName>
</protein>
<feature type="region of interest" description="Disordered" evidence="1">
    <location>
        <begin position="66"/>
        <end position="88"/>
    </location>
</feature>
<organism evidence="2 3">
    <name type="scientific">Parasponia andersonii</name>
    <name type="common">Sponia andersonii</name>
    <dbReference type="NCBI Taxonomy" id="3476"/>
    <lineage>
        <taxon>Eukaryota</taxon>
        <taxon>Viridiplantae</taxon>
        <taxon>Streptophyta</taxon>
        <taxon>Embryophyta</taxon>
        <taxon>Tracheophyta</taxon>
        <taxon>Spermatophyta</taxon>
        <taxon>Magnoliopsida</taxon>
        <taxon>eudicotyledons</taxon>
        <taxon>Gunneridae</taxon>
        <taxon>Pentapetalae</taxon>
        <taxon>rosids</taxon>
        <taxon>fabids</taxon>
        <taxon>Rosales</taxon>
        <taxon>Cannabaceae</taxon>
        <taxon>Parasponia</taxon>
    </lineage>
</organism>